<evidence type="ECO:0000313" key="1">
    <source>
        <dbReference type="EMBL" id="MYL15654.1"/>
    </source>
</evidence>
<sequence length="101" mass="11188">MPDLVARAGVVEAGQTWRCDESRADPGDVPAPHDVPLWEPQPRFDAVVDRVEEDYVELTVATGNSHPQTPAFGAEMVSTVETLTSDPRWSLVEDWEVDDVQ</sequence>
<keyword evidence="1" id="KW-0378">Hydrolase</keyword>
<dbReference type="GO" id="GO:0004386">
    <property type="term" value="F:helicase activity"/>
    <property type="evidence" value="ECO:0007669"/>
    <property type="project" value="UniProtKB-KW"/>
</dbReference>
<keyword evidence="1" id="KW-0067">ATP-binding</keyword>
<keyword evidence="1" id="KW-0347">Helicase</keyword>
<dbReference type="Proteomes" id="UP000460194">
    <property type="component" value="Unassembled WGS sequence"/>
</dbReference>
<organism evidence="1 2">
    <name type="scientific">Halorubrum distributum</name>
    <dbReference type="NCBI Taxonomy" id="29283"/>
    <lineage>
        <taxon>Archaea</taxon>
        <taxon>Methanobacteriati</taxon>
        <taxon>Methanobacteriota</taxon>
        <taxon>Stenosarchaea group</taxon>
        <taxon>Halobacteria</taxon>
        <taxon>Halobacteriales</taxon>
        <taxon>Haloferacaceae</taxon>
        <taxon>Halorubrum</taxon>
        <taxon>Halorubrum distributum group</taxon>
    </lineage>
</organism>
<dbReference type="AlphaFoldDB" id="A0A6B1IKN1"/>
<name>A0A6B1IKN1_9EURY</name>
<dbReference type="RefSeq" id="WP_159368637.1">
    <property type="nucleotide sequence ID" value="NZ_WMEO01000003.1"/>
</dbReference>
<gene>
    <name evidence="1" type="ORF">GLW36_03190</name>
</gene>
<keyword evidence="1" id="KW-0547">Nucleotide-binding</keyword>
<proteinExistence type="predicted"/>
<reference evidence="1 2" key="1">
    <citation type="submission" date="2019-11" db="EMBL/GenBank/DDBJ databases">
        <title>Genome sequences of 17 halophilic strains isolated from different environments.</title>
        <authorList>
            <person name="Furrow R.E."/>
        </authorList>
    </citation>
    <scope>NUCLEOTIDE SEQUENCE [LARGE SCALE GENOMIC DNA]</scope>
    <source>
        <strain evidence="1 2">22517_05_Cabo</strain>
    </source>
</reference>
<protein>
    <submittedName>
        <fullName evidence="1">SNF2/RAD54 family helicase</fullName>
    </submittedName>
</protein>
<comment type="caution">
    <text evidence="1">The sequence shown here is derived from an EMBL/GenBank/DDBJ whole genome shotgun (WGS) entry which is preliminary data.</text>
</comment>
<evidence type="ECO:0000313" key="2">
    <source>
        <dbReference type="Proteomes" id="UP000460194"/>
    </source>
</evidence>
<dbReference type="EMBL" id="WMEO01000003">
    <property type="protein sequence ID" value="MYL15654.1"/>
    <property type="molecule type" value="Genomic_DNA"/>
</dbReference>
<accession>A0A6B1IKN1</accession>